<comment type="similarity">
    <text evidence="1">Belongs to the synaptobrevin family.</text>
</comment>
<dbReference type="CDD" id="cd15843">
    <property type="entry name" value="R-SNARE"/>
    <property type="match status" value="1"/>
</dbReference>
<sequence length="264" mass="29368">MVSTGNIRYIAIGKRDDQQIIASHTSYKLDGADYPSLIEKVISASKFNERSRLTITSRDVGTIHYDTTASCAFFVVTAPSYPQRTAFRMLNELKDSFTARIGNSVADAQRNSLNSRCKPVLSSIASKYDIIENVDRLEALKTETDAIKGIMHSNIDTLIRRGENLDELDDRANSLAVDARMFHTETRRVKRTMWVRNAKLWVVLLLVLIGLVAWVSVAFAAPALWLLLQYVVIPIYDQLKSDSSSNEGMGIAQLGLALVGQLQG</sequence>
<dbReference type="PANTHER" id="PTHR21136">
    <property type="entry name" value="SNARE PROTEINS"/>
    <property type="match status" value="1"/>
</dbReference>
<keyword evidence="8" id="KW-0175">Coiled coil</keyword>
<dbReference type="SUPFAM" id="SSF58038">
    <property type="entry name" value="SNARE fusion complex"/>
    <property type="match status" value="1"/>
</dbReference>
<comment type="subcellular location">
    <subcellularLocation>
        <location evidence="7">Endomembrane system</location>
        <topology evidence="7">Single-pass type IV membrane protein</topology>
    </subcellularLocation>
</comment>
<dbReference type="CDD" id="cd14824">
    <property type="entry name" value="Longin"/>
    <property type="match status" value="1"/>
</dbReference>
<evidence type="ECO:0000256" key="5">
    <source>
        <dbReference type="ARBA" id="ARBA00022989"/>
    </source>
</evidence>
<evidence type="ECO:0000259" key="11">
    <source>
        <dbReference type="PROSITE" id="PS50892"/>
    </source>
</evidence>
<evidence type="ECO:0000256" key="6">
    <source>
        <dbReference type="ARBA" id="ARBA00023136"/>
    </source>
</evidence>
<dbReference type="GO" id="GO:0012505">
    <property type="term" value="C:endomembrane system"/>
    <property type="evidence" value="ECO:0007669"/>
    <property type="project" value="UniProtKB-SubCell"/>
</dbReference>
<organism evidence="12 13">
    <name type="scientific">Carpediemonas membranifera</name>
    <dbReference type="NCBI Taxonomy" id="201153"/>
    <lineage>
        <taxon>Eukaryota</taxon>
        <taxon>Metamonada</taxon>
        <taxon>Carpediemonas-like organisms</taxon>
        <taxon>Carpediemonas</taxon>
    </lineage>
</organism>
<dbReference type="SMART" id="SM01270">
    <property type="entry name" value="Longin"/>
    <property type="match status" value="1"/>
</dbReference>
<dbReference type="GO" id="GO:0015031">
    <property type="term" value="P:protein transport"/>
    <property type="evidence" value="ECO:0007669"/>
    <property type="project" value="UniProtKB-KW"/>
</dbReference>
<dbReference type="GO" id="GO:0005737">
    <property type="term" value="C:cytoplasm"/>
    <property type="evidence" value="ECO:0007669"/>
    <property type="project" value="UniProtKB-ARBA"/>
</dbReference>
<feature type="transmembrane region" description="Helical" evidence="9">
    <location>
        <begin position="200"/>
        <end position="228"/>
    </location>
</feature>
<dbReference type="Pfam" id="PF00957">
    <property type="entry name" value="Synaptobrevin"/>
    <property type="match status" value="1"/>
</dbReference>
<keyword evidence="13" id="KW-1185">Reference proteome</keyword>
<protein>
    <submittedName>
        <fullName evidence="12">Synaptobrevin</fullName>
    </submittedName>
</protein>
<comment type="caution">
    <text evidence="12">The sequence shown here is derived from an EMBL/GenBank/DDBJ whole genome shotgun (WGS) entry which is preliminary data.</text>
</comment>
<evidence type="ECO:0000256" key="3">
    <source>
        <dbReference type="ARBA" id="ARBA00022692"/>
    </source>
</evidence>
<dbReference type="SUPFAM" id="SSF64356">
    <property type="entry name" value="SNARE-like"/>
    <property type="match status" value="1"/>
</dbReference>
<dbReference type="Pfam" id="PF13774">
    <property type="entry name" value="Longin"/>
    <property type="match status" value="1"/>
</dbReference>
<evidence type="ECO:0000256" key="2">
    <source>
        <dbReference type="ARBA" id="ARBA00022448"/>
    </source>
</evidence>
<evidence type="ECO:0000256" key="9">
    <source>
        <dbReference type="SAM" id="Phobius"/>
    </source>
</evidence>
<dbReference type="Gene3D" id="3.30.450.50">
    <property type="entry name" value="Longin domain"/>
    <property type="match status" value="1"/>
</dbReference>
<accession>A0A8J6E101</accession>
<feature type="domain" description="V-SNARE coiled-coil homology" evidence="11">
    <location>
        <begin position="136"/>
        <end position="196"/>
    </location>
</feature>
<proteinExistence type="inferred from homology"/>
<dbReference type="PANTHER" id="PTHR21136:SF168">
    <property type="entry name" value="VESICLE-ASSOCIATED MEMBRANE PROTEIN 9"/>
    <property type="match status" value="1"/>
</dbReference>
<dbReference type="PROSITE" id="PS50859">
    <property type="entry name" value="LONGIN"/>
    <property type="match status" value="1"/>
</dbReference>
<feature type="domain" description="Longin" evidence="10">
    <location>
        <begin position="62"/>
        <end position="121"/>
    </location>
</feature>
<dbReference type="GO" id="GO:0016192">
    <property type="term" value="P:vesicle-mediated transport"/>
    <property type="evidence" value="ECO:0007669"/>
    <property type="project" value="InterPro"/>
</dbReference>
<reference evidence="12" key="1">
    <citation type="submission" date="2021-05" db="EMBL/GenBank/DDBJ databases">
        <title>A free-living protist that lacks canonical eukaryotic 1 DNA replication and segregation systems.</title>
        <authorList>
            <person name="Salas-Leiva D.E."/>
            <person name="Tromer E.C."/>
            <person name="Curtis B.A."/>
            <person name="Jerlstrom-Hultqvist J."/>
            <person name="Kolisko M."/>
            <person name="Yi Z."/>
            <person name="Salas-Leiva J.S."/>
            <person name="Gallot-Lavallee L."/>
            <person name="Kops G.J.P.L."/>
            <person name="Archibald J.M."/>
            <person name="Simpson A.G.B."/>
            <person name="Roger A.J."/>
        </authorList>
    </citation>
    <scope>NUCLEOTIDE SEQUENCE</scope>
    <source>
        <strain evidence="12">BICM</strain>
    </source>
</reference>
<evidence type="ECO:0000256" key="8">
    <source>
        <dbReference type="PROSITE-ProRule" id="PRU00290"/>
    </source>
</evidence>
<dbReference type="OrthoDB" id="190375at2759"/>
<dbReference type="Proteomes" id="UP000717585">
    <property type="component" value="Unassembled WGS sequence"/>
</dbReference>
<gene>
    <name evidence="12" type="ORF">J8273_8683</name>
</gene>
<dbReference type="InterPro" id="IPR001388">
    <property type="entry name" value="Synaptobrevin-like"/>
</dbReference>
<evidence type="ECO:0000259" key="10">
    <source>
        <dbReference type="PROSITE" id="PS50859"/>
    </source>
</evidence>
<dbReference type="PRINTS" id="PR00219">
    <property type="entry name" value="SYNAPTOBREVN"/>
</dbReference>
<dbReference type="InterPro" id="IPR042855">
    <property type="entry name" value="V_SNARE_CC"/>
</dbReference>
<dbReference type="AlphaFoldDB" id="A0A8J6E101"/>
<dbReference type="InterPro" id="IPR051097">
    <property type="entry name" value="Synaptobrevin-like_transport"/>
</dbReference>
<evidence type="ECO:0000313" key="13">
    <source>
        <dbReference type="Proteomes" id="UP000717585"/>
    </source>
</evidence>
<evidence type="ECO:0000256" key="4">
    <source>
        <dbReference type="ARBA" id="ARBA00022927"/>
    </source>
</evidence>
<dbReference type="Gene3D" id="1.20.5.110">
    <property type="match status" value="1"/>
</dbReference>
<evidence type="ECO:0000256" key="1">
    <source>
        <dbReference type="ARBA" id="ARBA00008025"/>
    </source>
</evidence>
<dbReference type="InterPro" id="IPR010908">
    <property type="entry name" value="Longin_dom"/>
</dbReference>
<dbReference type="GO" id="GO:0016020">
    <property type="term" value="C:membrane"/>
    <property type="evidence" value="ECO:0007669"/>
    <property type="project" value="InterPro"/>
</dbReference>
<evidence type="ECO:0000256" key="7">
    <source>
        <dbReference type="ARBA" id="ARBA00046280"/>
    </source>
</evidence>
<dbReference type="EMBL" id="JAHDYR010000067">
    <property type="protein sequence ID" value="KAG9389992.1"/>
    <property type="molecule type" value="Genomic_DNA"/>
</dbReference>
<keyword evidence="5 9" id="KW-1133">Transmembrane helix</keyword>
<keyword evidence="2" id="KW-0813">Transport</keyword>
<dbReference type="InterPro" id="IPR011012">
    <property type="entry name" value="Longin-like_dom_sf"/>
</dbReference>
<keyword evidence="3 9" id="KW-0812">Transmembrane</keyword>
<keyword evidence="6 9" id="KW-0472">Membrane</keyword>
<keyword evidence="4" id="KW-0653">Protein transport</keyword>
<name>A0A8J6E101_9EUKA</name>
<dbReference type="PROSITE" id="PS50892">
    <property type="entry name" value="V_SNARE"/>
    <property type="match status" value="1"/>
</dbReference>
<evidence type="ECO:0000313" key="12">
    <source>
        <dbReference type="EMBL" id="KAG9389992.1"/>
    </source>
</evidence>